<dbReference type="GO" id="GO:0071555">
    <property type="term" value="P:cell wall organization"/>
    <property type="evidence" value="ECO:0007669"/>
    <property type="project" value="UniProtKB-KW"/>
</dbReference>
<organism evidence="8 9">
    <name type="scientific">Campylobacter geochelonis</name>
    <dbReference type="NCBI Taxonomy" id="1780362"/>
    <lineage>
        <taxon>Bacteria</taxon>
        <taxon>Pseudomonadati</taxon>
        <taxon>Campylobacterota</taxon>
        <taxon>Epsilonproteobacteria</taxon>
        <taxon>Campylobacterales</taxon>
        <taxon>Campylobacteraceae</taxon>
        <taxon>Campylobacter</taxon>
    </lineage>
</organism>
<comment type="function">
    <text evidence="7">Functions as a peptidoglycan terminase that cleaves nascent peptidoglycan strands endolytically to terminate their elongation.</text>
</comment>
<dbReference type="PANTHER" id="PTHR30518">
    <property type="entry name" value="ENDOLYTIC MUREIN TRANSGLYCOSYLASE"/>
    <property type="match status" value="1"/>
</dbReference>
<keyword evidence="3 7" id="KW-1133">Transmembrane helix</keyword>
<keyword evidence="1 7" id="KW-1003">Cell membrane</keyword>
<dbReference type="GO" id="GO:0005886">
    <property type="term" value="C:plasma membrane"/>
    <property type="evidence" value="ECO:0007669"/>
    <property type="project" value="UniProtKB-SubCell"/>
</dbReference>
<keyword evidence="6 7" id="KW-0961">Cell wall biogenesis/degradation</keyword>
<sequence length="316" mass="36203">MAIVIRVIFAIFDIILIFILALSYDLTRPVNFTDTIFIPKGSSTKIISQLSNQNLNATRFDPRILSFIGTPHHGYLDIGKEPLTKIDFFYKLTVAKPVMINITLIPGETTVIFLKNLASKENLNFVEIEEDFNKTAPFYEGFLVPNTYSFAKGMSGSEIIKNLVHESEKFHQNLAKKYFGKYEKDKWIEILSAASVIQKEAANISEMPIVSSVIQNRLKRNMKLQMDGTLNYGEYSHMKITPERIKNDISKFNTYIYEGLPPTPVCTVSKEAIEAAINPIKSDYLYFMRDKRSGKHVFTKTINEHINQINIQRKIK</sequence>
<name>A0A128EIQ6_9BACT</name>
<evidence type="ECO:0000313" key="9">
    <source>
        <dbReference type="Proteomes" id="UP000069632"/>
    </source>
</evidence>
<dbReference type="Proteomes" id="UP000069632">
    <property type="component" value="Unassembled WGS sequence"/>
</dbReference>
<dbReference type="InterPro" id="IPR003770">
    <property type="entry name" value="MLTG-like"/>
</dbReference>
<evidence type="ECO:0000256" key="5">
    <source>
        <dbReference type="ARBA" id="ARBA00023239"/>
    </source>
</evidence>
<comment type="similarity">
    <text evidence="7">Belongs to the transglycosylase MltG family.</text>
</comment>
<dbReference type="HAMAP" id="MF_02065">
    <property type="entry name" value="MltG"/>
    <property type="match status" value="1"/>
</dbReference>
<dbReference type="RefSeq" id="WP_075540327.1">
    <property type="nucleotide sequence ID" value="NZ_CP053844.1"/>
</dbReference>
<keyword evidence="5 7" id="KW-0456">Lyase</keyword>
<comment type="subcellular location">
    <subcellularLocation>
        <location evidence="7">Cell membrane</location>
        <topology evidence="7">Single-pass membrane protein</topology>
    </subcellularLocation>
</comment>
<reference evidence="8 9" key="1">
    <citation type="submission" date="2016-02" db="EMBL/GenBank/DDBJ databases">
        <authorList>
            <consortium name="Pathogen Informatics"/>
        </authorList>
    </citation>
    <scope>NUCLEOTIDE SEQUENCE [LARGE SCALE GENOMIC DNA]</scope>
    <source>
        <strain evidence="8 9">RC20</strain>
    </source>
</reference>
<proteinExistence type="inferred from homology"/>
<keyword evidence="2 7" id="KW-0812">Transmembrane</keyword>
<dbReference type="NCBIfam" id="TIGR00247">
    <property type="entry name" value="endolytic transglycosylase MltG"/>
    <property type="match status" value="1"/>
</dbReference>
<dbReference type="GO" id="GO:0008932">
    <property type="term" value="F:lytic endotransglycosylase activity"/>
    <property type="evidence" value="ECO:0007669"/>
    <property type="project" value="UniProtKB-UniRule"/>
</dbReference>
<evidence type="ECO:0000256" key="6">
    <source>
        <dbReference type="ARBA" id="ARBA00023316"/>
    </source>
</evidence>
<evidence type="ECO:0000256" key="2">
    <source>
        <dbReference type="ARBA" id="ARBA00022692"/>
    </source>
</evidence>
<dbReference type="Pfam" id="PF02618">
    <property type="entry name" value="YceG"/>
    <property type="match status" value="1"/>
</dbReference>
<keyword evidence="4 7" id="KW-0472">Membrane</keyword>
<evidence type="ECO:0000256" key="1">
    <source>
        <dbReference type="ARBA" id="ARBA00022475"/>
    </source>
</evidence>
<dbReference type="AlphaFoldDB" id="A0A128EIQ6"/>
<evidence type="ECO:0000256" key="3">
    <source>
        <dbReference type="ARBA" id="ARBA00022989"/>
    </source>
</evidence>
<dbReference type="PANTHER" id="PTHR30518:SF2">
    <property type="entry name" value="ENDOLYTIC MUREIN TRANSGLYCOSYLASE"/>
    <property type="match status" value="1"/>
</dbReference>
<gene>
    <name evidence="8" type="primary">pabC</name>
    <name evidence="7" type="synonym">mltG</name>
    <name evidence="8" type="ORF">ERS672216_01318</name>
</gene>
<comment type="catalytic activity">
    <reaction evidence="7">
        <text>a peptidoglycan chain = a peptidoglycan chain with N-acetyl-1,6-anhydromuramyl-[peptide] at the reducing end + a peptidoglycan chain with N-acetylglucosamine at the non-reducing end.</text>
        <dbReference type="EC" id="4.2.2.29"/>
    </reaction>
</comment>
<dbReference type="OrthoDB" id="9814591at2"/>
<accession>A0A128EIQ6</accession>
<dbReference type="EC" id="4.2.2.29" evidence="7"/>
<evidence type="ECO:0000256" key="4">
    <source>
        <dbReference type="ARBA" id="ARBA00023136"/>
    </source>
</evidence>
<evidence type="ECO:0000256" key="7">
    <source>
        <dbReference type="HAMAP-Rule" id="MF_02065"/>
    </source>
</evidence>
<dbReference type="GO" id="GO:0009252">
    <property type="term" value="P:peptidoglycan biosynthetic process"/>
    <property type="evidence" value="ECO:0007669"/>
    <property type="project" value="UniProtKB-UniRule"/>
</dbReference>
<feature type="transmembrane region" description="Helical" evidence="7">
    <location>
        <begin position="7"/>
        <end position="24"/>
    </location>
</feature>
<keyword evidence="9" id="KW-1185">Reference proteome</keyword>
<protein>
    <recommendedName>
        <fullName evidence="7">Endolytic murein transglycosylase</fullName>
        <ecNumber evidence="7">4.2.2.29</ecNumber>
    </recommendedName>
    <alternativeName>
        <fullName evidence="7">Peptidoglycan lytic transglycosylase</fullName>
    </alternativeName>
    <alternativeName>
        <fullName evidence="7">Peptidoglycan polymerization terminase</fullName>
    </alternativeName>
</protein>
<evidence type="ECO:0000313" key="8">
    <source>
        <dbReference type="EMBL" id="CZE48252.1"/>
    </source>
</evidence>
<dbReference type="EMBL" id="FIZP01000006">
    <property type="protein sequence ID" value="CZE48252.1"/>
    <property type="molecule type" value="Genomic_DNA"/>
</dbReference>
<feature type="site" description="Important for catalytic activity" evidence="7">
    <location>
        <position position="200"/>
    </location>
</feature>